<feature type="transmembrane region" description="Helical" evidence="6">
    <location>
        <begin position="743"/>
        <end position="766"/>
    </location>
</feature>
<proteinExistence type="predicted"/>
<evidence type="ECO:0000256" key="1">
    <source>
        <dbReference type="ARBA" id="ARBA00004651"/>
    </source>
</evidence>
<feature type="transmembrane region" description="Helical" evidence="6">
    <location>
        <begin position="354"/>
        <end position="375"/>
    </location>
</feature>
<feature type="domain" description="ABC3 transporter permease C-terminal" evidence="7">
    <location>
        <begin position="655"/>
        <end position="774"/>
    </location>
</feature>
<keyword evidence="3 6" id="KW-0812">Transmembrane</keyword>
<evidence type="ECO:0000256" key="6">
    <source>
        <dbReference type="SAM" id="Phobius"/>
    </source>
</evidence>
<evidence type="ECO:0000313" key="9">
    <source>
        <dbReference type="Proteomes" id="UP000535838"/>
    </source>
</evidence>
<feature type="transmembrane region" description="Helical" evidence="6">
    <location>
        <begin position="430"/>
        <end position="451"/>
    </location>
</feature>
<dbReference type="AlphaFoldDB" id="A0A841TB38"/>
<dbReference type="PANTHER" id="PTHR30287:SF2">
    <property type="entry name" value="BLL1001 PROTEIN"/>
    <property type="match status" value="1"/>
</dbReference>
<reference evidence="8 9" key="1">
    <citation type="submission" date="2020-08" db="EMBL/GenBank/DDBJ databases">
        <title>Cohnella phylogeny.</title>
        <authorList>
            <person name="Dunlap C."/>
        </authorList>
    </citation>
    <scope>NUCLEOTIDE SEQUENCE [LARGE SCALE GENOMIC DNA]</scope>
    <source>
        <strain evidence="8 9">DSM 25241</strain>
    </source>
</reference>
<evidence type="ECO:0000256" key="4">
    <source>
        <dbReference type="ARBA" id="ARBA00022989"/>
    </source>
</evidence>
<comment type="caution">
    <text evidence="8">The sequence shown here is derived from an EMBL/GenBank/DDBJ whole genome shotgun (WGS) entry which is preliminary data.</text>
</comment>
<dbReference type="InterPro" id="IPR038766">
    <property type="entry name" value="Membrane_comp_ABC_pdt"/>
</dbReference>
<organism evidence="8 9">
    <name type="scientific">Cohnella thailandensis</name>
    <dbReference type="NCBI Taxonomy" id="557557"/>
    <lineage>
        <taxon>Bacteria</taxon>
        <taxon>Bacillati</taxon>
        <taxon>Bacillota</taxon>
        <taxon>Bacilli</taxon>
        <taxon>Bacillales</taxon>
        <taxon>Paenibacillaceae</taxon>
        <taxon>Cohnella</taxon>
    </lineage>
</organism>
<feature type="transmembrane region" description="Helical" evidence="6">
    <location>
        <begin position="645"/>
        <end position="672"/>
    </location>
</feature>
<accession>A0A841TB38</accession>
<dbReference type="RefSeq" id="WP_185123636.1">
    <property type="nucleotide sequence ID" value="NZ_JACJVQ010000032.1"/>
</dbReference>
<feature type="transmembrane region" description="Helical" evidence="6">
    <location>
        <begin position="308"/>
        <end position="334"/>
    </location>
</feature>
<keyword evidence="5 6" id="KW-0472">Membrane</keyword>
<evidence type="ECO:0000313" key="8">
    <source>
        <dbReference type="EMBL" id="MBB6638441.1"/>
    </source>
</evidence>
<feature type="transmembrane region" description="Helical" evidence="6">
    <location>
        <begin position="704"/>
        <end position="731"/>
    </location>
</feature>
<evidence type="ECO:0000256" key="3">
    <source>
        <dbReference type="ARBA" id="ARBA00022692"/>
    </source>
</evidence>
<dbReference type="GO" id="GO:0005886">
    <property type="term" value="C:plasma membrane"/>
    <property type="evidence" value="ECO:0007669"/>
    <property type="project" value="UniProtKB-SubCell"/>
</dbReference>
<keyword evidence="2" id="KW-1003">Cell membrane</keyword>
<dbReference type="EMBL" id="JACJVQ010000032">
    <property type="protein sequence ID" value="MBB6638441.1"/>
    <property type="molecule type" value="Genomic_DNA"/>
</dbReference>
<gene>
    <name evidence="8" type="ORF">H7B67_30275</name>
</gene>
<dbReference type="Proteomes" id="UP000535838">
    <property type="component" value="Unassembled WGS sequence"/>
</dbReference>
<comment type="subcellular location">
    <subcellularLocation>
        <location evidence="1">Cell membrane</location>
        <topology evidence="1">Multi-pass membrane protein</topology>
    </subcellularLocation>
</comment>
<sequence>MKIARLAIANIRNGKSAALSQLVLIFIAALLLTTGMTVIGQIGSFFDRKTDQLRDPHAVMIIEEAQFKPEYEQFVRSYPGVSSAEAEPILLLNGTNFLFNHSNMSIGTVILNAEKERSLSPLNLIETSKTATAEDIYLSYSFKVSGGYQLGDSFTFHYKEKDYRFRVAGFFETTMMGSQSMGSFKFYLADASYRNLADSLGESSGGRLLSATLGDRYEGAELLSDFKRAFPEMDTPNNSDYTWQIDVGTVKSTSTMTVNIVAMLLIAFASVIVLVCLIVIKFRVSNSIKDGMRNIGILQAIGYTNGQILFAFVLQFAGIAFVGSVAGVAASHAAMPFFGSVISSLSGLRWSGSFDLAVQFGSLFLVVALVLAVTLQSSLRIRKLAPVAALRGGIATHSFRRNYFPLERSRGGLDYVLALKAMMAGRKHNAMIALIMAAVTFGSIFSIILYYNVAKDKTAFIHLVGVETSNVLVTANSGENGQRLRESLEKEVGVDKVTVLDLVETRMEGETVYTNLSDDFGRLENNTAYEGRHPKYDNEISISWLIAKKLDKRIGDTIQVEAGGRTYSYLVTGFSQEINNMGQVANLTLTGMRHLIPDYRATSFHVYLEGKSNEPFISDIKEKYGDAIRDVIDVDETLKSQTGTYVSAVFAIMVVVLTSTVLVMALILYLVIQTSILKRKQEFGIQKALGFSALQLMNQIAISFVPVAVAGVFIGCLLGCLCTNPLLALLFSSTGIKSVQFVVNVPVIAAVGAVIVILAYIISLLVSRRVRHLSAYSLIVE</sequence>
<evidence type="ECO:0000259" key="7">
    <source>
        <dbReference type="Pfam" id="PF02687"/>
    </source>
</evidence>
<name>A0A841TB38_9BACL</name>
<dbReference type="InterPro" id="IPR003838">
    <property type="entry name" value="ABC3_permease_C"/>
</dbReference>
<evidence type="ECO:0000256" key="5">
    <source>
        <dbReference type="ARBA" id="ARBA00023136"/>
    </source>
</evidence>
<dbReference type="PANTHER" id="PTHR30287">
    <property type="entry name" value="MEMBRANE COMPONENT OF PREDICTED ABC SUPERFAMILY METABOLITE UPTAKE TRANSPORTER"/>
    <property type="match status" value="1"/>
</dbReference>
<keyword evidence="9" id="KW-1185">Reference proteome</keyword>
<keyword evidence="4 6" id="KW-1133">Transmembrane helix</keyword>
<feature type="transmembrane region" description="Helical" evidence="6">
    <location>
        <begin position="260"/>
        <end position="280"/>
    </location>
</feature>
<protein>
    <submittedName>
        <fullName evidence="8">ABC transporter permease</fullName>
    </submittedName>
</protein>
<feature type="domain" description="ABC3 transporter permease C-terminal" evidence="7">
    <location>
        <begin position="267"/>
        <end position="384"/>
    </location>
</feature>
<evidence type="ECO:0000256" key="2">
    <source>
        <dbReference type="ARBA" id="ARBA00022475"/>
    </source>
</evidence>
<dbReference type="Pfam" id="PF02687">
    <property type="entry name" value="FtsX"/>
    <property type="match status" value="2"/>
</dbReference>